<dbReference type="VEuPathDB" id="PlasmoDB:PocGH01_00059400"/>
<name>A0A1D3JGN9_PLAOA</name>
<keyword evidence="2" id="KW-1133">Transmembrane helix</keyword>
<evidence type="ECO:0000256" key="2">
    <source>
        <dbReference type="SAM" id="Phobius"/>
    </source>
</evidence>
<accession>A0A1D3JGN9</accession>
<keyword evidence="2" id="KW-0472">Membrane</keyword>
<keyword evidence="4" id="KW-1185">Reference proteome</keyword>
<reference evidence="3 4" key="1">
    <citation type="submission" date="2016-06" db="EMBL/GenBank/DDBJ databases">
        <authorList>
            <consortium name="Pathogen Informatics"/>
        </authorList>
    </citation>
    <scope>NUCLEOTIDE SEQUENCE [LARGE SCALE GENOMIC DNA]</scope>
    <source>
        <strain evidence="3">PocGH01</strain>
    </source>
</reference>
<feature type="transmembrane region" description="Helical" evidence="2">
    <location>
        <begin position="258"/>
        <end position="279"/>
    </location>
</feature>
<protein>
    <submittedName>
        <fullName evidence="3">PIR protein</fullName>
    </submittedName>
</protein>
<feature type="region of interest" description="Disordered" evidence="1">
    <location>
        <begin position="220"/>
        <end position="250"/>
    </location>
</feature>
<dbReference type="AlphaFoldDB" id="A0A1D3JGN9"/>
<feature type="compositionally biased region" description="Basic and acidic residues" evidence="1">
    <location>
        <begin position="220"/>
        <end position="229"/>
    </location>
</feature>
<gene>
    <name evidence="3" type="primary">PocGH01_00059400</name>
    <name evidence="3" type="ORF">POCGH01_00059400</name>
</gene>
<organism evidence="3 4">
    <name type="scientific">Plasmodium ovale</name>
    <name type="common">malaria parasite P. ovale</name>
    <dbReference type="NCBI Taxonomy" id="36330"/>
    <lineage>
        <taxon>Eukaryota</taxon>
        <taxon>Sar</taxon>
        <taxon>Alveolata</taxon>
        <taxon>Apicomplexa</taxon>
        <taxon>Aconoidasida</taxon>
        <taxon>Haemosporida</taxon>
        <taxon>Plasmodiidae</taxon>
        <taxon>Plasmodium</taxon>
        <taxon>Plasmodium (Plasmodium)</taxon>
    </lineage>
</organism>
<sequence>MAPVKEEEYYNTVDAYLSHKGILDTYANDSHGNYKIYCENIIKTNLNNNLDYMKACIAILKHSHISKDKDAFSYINIPCGHLNIWLKEQIKNIPNYKYDVLEFYNTLKSHQFSKPFINDLCDGEINNIDDSLYTDFQFLYNLHYNLNIYRNIFDYNDLTNCDSITACKTAYGSKINNCLSPKSSPLCKGLKSFKEQYNNEMQIKGKCPNIEKKYLSYPEQENRKEQLERTEDEGSIQLNSAPQGEDLSEEHPSGYNSVQYSIIMPLSIILLIFFLFLIFHKFTPLGSFLSPCIRGKTKRGCNNYENDAHLLHNPENGKTDTQNIWYNIQYHSP</sequence>
<dbReference type="VEuPathDB" id="PlasmoDB:POWCR01_000097900"/>
<evidence type="ECO:0000256" key="1">
    <source>
        <dbReference type="SAM" id="MobiDB-lite"/>
    </source>
</evidence>
<dbReference type="InterPro" id="IPR008780">
    <property type="entry name" value="Plasmodium_Vir"/>
</dbReference>
<dbReference type="Proteomes" id="UP000242942">
    <property type="component" value="Unassembled WGS sequence"/>
</dbReference>
<proteinExistence type="predicted"/>
<keyword evidence="2" id="KW-0812">Transmembrane</keyword>
<dbReference type="OrthoDB" id="388362at2759"/>
<dbReference type="EMBL" id="FLRI01000614">
    <property type="protein sequence ID" value="SBT85024.1"/>
    <property type="molecule type" value="Genomic_DNA"/>
</dbReference>
<dbReference type="Pfam" id="PF05795">
    <property type="entry name" value="Plasmodium_Vir"/>
    <property type="match status" value="1"/>
</dbReference>
<evidence type="ECO:0000313" key="4">
    <source>
        <dbReference type="Proteomes" id="UP000242942"/>
    </source>
</evidence>
<evidence type="ECO:0000313" key="3">
    <source>
        <dbReference type="EMBL" id="SBT85024.1"/>
    </source>
</evidence>